<keyword evidence="2" id="KW-0812">Transmembrane</keyword>
<feature type="transmembrane region" description="Helical" evidence="2">
    <location>
        <begin position="28"/>
        <end position="52"/>
    </location>
</feature>
<evidence type="ECO:0000256" key="2">
    <source>
        <dbReference type="SAM" id="Phobius"/>
    </source>
</evidence>
<name>A0A170QD73_9ZZZZ</name>
<dbReference type="AlphaFoldDB" id="A0A170QD73"/>
<evidence type="ECO:0000313" key="3">
    <source>
        <dbReference type="EMBL" id="CUV09981.1"/>
    </source>
</evidence>
<keyword evidence="2" id="KW-1133">Transmembrane helix</keyword>
<gene>
    <name evidence="3" type="ORF">MGWOODY_Mmi1023</name>
</gene>
<dbReference type="EMBL" id="FAXC01000336">
    <property type="protein sequence ID" value="CUV09981.1"/>
    <property type="molecule type" value="Genomic_DNA"/>
</dbReference>
<proteinExistence type="predicted"/>
<accession>A0A170QD73</accession>
<organism evidence="3">
    <name type="scientific">hydrothermal vent metagenome</name>
    <dbReference type="NCBI Taxonomy" id="652676"/>
    <lineage>
        <taxon>unclassified sequences</taxon>
        <taxon>metagenomes</taxon>
        <taxon>ecological metagenomes</taxon>
    </lineage>
</organism>
<feature type="coiled-coil region" evidence="1">
    <location>
        <begin position="56"/>
        <end position="83"/>
    </location>
</feature>
<protein>
    <submittedName>
        <fullName evidence="3">Uncharacterized protein</fullName>
    </submittedName>
</protein>
<keyword evidence="1" id="KW-0175">Coiled coil</keyword>
<reference evidence="3" key="1">
    <citation type="submission" date="2015-10" db="EMBL/GenBank/DDBJ databases">
        <authorList>
            <person name="Gilbert D.G."/>
        </authorList>
    </citation>
    <scope>NUCLEOTIDE SEQUENCE</scope>
</reference>
<keyword evidence="2" id="KW-0472">Membrane</keyword>
<sequence>MKKFIIINLNQTDSKEAKTARWKERGRWTVFTVILLSLIFANTSLFVIGSGYSRLIAQKENEIADVKQRIRNLQAQGKNLSKQDILSFAELENNRTLWARNFELLGKMTPDDMALTGLKFNKRNKKLYIEGISVVYKDEEEYEIVYDYINLMKRNREFSKKFPKVKFRQGSLKKIRGQDIVHFEIEAALRTTAKKRKKKS</sequence>
<evidence type="ECO:0000256" key="1">
    <source>
        <dbReference type="SAM" id="Coils"/>
    </source>
</evidence>